<comment type="caution">
    <text evidence="2">The sequence shown here is derived from an EMBL/GenBank/DDBJ whole genome shotgun (WGS) entry which is preliminary data.</text>
</comment>
<gene>
    <name evidence="2" type="ORF">DSM02_869</name>
</gene>
<protein>
    <recommendedName>
        <fullName evidence="4">Carboxypeptidase-like protein</fullName>
    </recommendedName>
</protein>
<evidence type="ECO:0000313" key="2">
    <source>
        <dbReference type="EMBL" id="RXG25702.1"/>
    </source>
</evidence>
<sequence>MQKRIKIIDSFGDPLPWANIVTAQGKGTISDDEGFATVEASTGNQQITISFIGFQTRTMTFNNLPDRVILEPDVNQLDPVVITAPKKKEKTDWATYASIGIGVISILIALSGNDEPQEVIPVKPKNNARKVTL</sequence>
<organism evidence="2 3">
    <name type="scientific">Leeuwenhoekiella polynyae</name>
    <dbReference type="NCBI Taxonomy" id="1550906"/>
    <lineage>
        <taxon>Bacteria</taxon>
        <taxon>Pseudomonadati</taxon>
        <taxon>Bacteroidota</taxon>
        <taxon>Flavobacteriia</taxon>
        <taxon>Flavobacteriales</taxon>
        <taxon>Flavobacteriaceae</taxon>
        <taxon>Leeuwenhoekiella</taxon>
    </lineage>
</organism>
<keyword evidence="1" id="KW-0472">Membrane</keyword>
<evidence type="ECO:0000256" key="1">
    <source>
        <dbReference type="SAM" id="Phobius"/>
    </source>
</evidence>
<reference evidence="2 3" key="1">
    <citation type="submission" date="2018-07" db="EMBL/GenBank/DDBJ databases">
        <title>Leeuwenhoekiella genomics.</title>
        <authorList>
            <person name="Tahon G."/>
            <person name="Willems A."/>
        </authorList>
    </citation>
    <scope>NUCLEOTIDE SEQUENCE [LARGE SCALE GENOMIC DNA]</scope>
    <source>
        <strain evidence="2 3">LMG 29608</strain>
    </source>
</reference>
<name>A0A4V1KRQ2_9FLAO</name>
<dbReference type="SUPFAM" id="SSF49464">
    <property type="entry name" value="Carboxypeptidase regulatory domain-like"/>
    <property type="match status" value="1"/>
</dbReference>
<evidence type="ECO:0000313" key="3">
    <source>
        <dbReference type="Proteomes" id="UP000289859"/>
    </source>
</evidence>
<accession>A0A4V1KRQ2</accession>
<keyword evidence="3" id="KW-1185">Reference proteome</keyword>
<keyword evidence="1" id="KW-1133">Transmembrane helix</keyword>
<feature type="transmembrane region" description="Helical" evidence="1">
    <location>
        <begin position="93"/>
        <end position="112"/>
    </location>
</feature>
<proteinExistence type="predicted"/>
<dbReference type="Proteomes" id="UP000289859">
    <property type="component" value="Unassembled WGS sequence"/>
</dbReference>
<evidence type="ECO:0008006" key="4">
    <source>
        <dbReference type="Google" id="ProtNLM"/>
    </source>
</evidence>
<dbReference type="OrthoDB" id="914976at2"/>
<dbReference type="Pfam" id="PF13715">
    <property type="entry name" value="CarbopepD_reg_2"/>
    <property type="match status" value="1"/>
</dbReference>
<keyword evidence="1" id="KW-0812">Transmembrane</keyword>
<dbReference type="InterPro" id="IPR008969">
    <property type="entry name" value="CarboxyPept-like_regulatory"/>
</dbReference>
<dbReference type="RefSeq" id="WP_128764507.1">
    <property type="nucleotide sequence ID" value="NZ_JBHUOO010000023.1"/>
</dbReference>
<dbReference type="AlphaFoldDB" id="A0A4V1KRQ2"/>
<dbReference type="EMBL" id="QOVK01000002">
    <property type="protein sequence ID" value="RXG25702.1"/>
    <property type="molecule type" value="Genomic_DNA"/>
</dbReference>